<feature type="domain" description="HPr" evidence="1">
    <location>
        <begin position="1"/>
        <end position="91"/>
    </location>
</feature>
<evidence type="ECO:0000313" key="3">
    <source>
        <dbReference type="Proteomes" id="UP001526147"/>
    </source>
</evidence>
<gene>
    <name evidence="2" type="ORF">OIH86_09355</name>
</gene>
<dbReference type="PROSITE" id="PS51350">
    <property type="entry name" value="PTS_HPR_DOM"/>
    <property type="match status" value="1"/>
</dbReference>
<keyword evidence="3" id="KW-1185">Reference proteome</keyword>
<comment type="caution">
    <text evidence="2">The sequence shown here is derived from an EMBL/GenBank/DDBJ whole genome shotgun (WGS) entry which is preliminary data.</text>
</comment>
<name>A0ABT3DFM7_9BACI</name>
<dbReference type="Pfam" id="PF00381">
    <property type="entry name" value="PTS-HPr"/>
    <property type="match status" value="1"/>
</dbReference>
<dbReference type="RefSeq" id="WP_264142564.1">
    <property type="nucleotide sequence ID" value="NZ_JAOYEY010000035.1"/>
</dbReference>
<dbReference type="Proteomes" id="UP001526147">
    <property type="component" value="Unassembled WGS sequence"/>
</dbReference>
<dbReference type="EMBL" id="JAOYEY010000035">
    <property type="protein sequence ID" value="MCV9885862.1"/>
    <property type="molecule type" value="Genomic_DNA"/>
</dbReference>
<protein>
    <submittedName>
        <fullName evidence="2">HPr family phosphocarrier protein</fullName>
    </submittedName>
</protein>
<evidence type="ECO:0000313" key="2">
    <source>
        <dbReference type="EMBL" id="MCV9885862.1"/>
    </source>
</evidence>
<dbReference type="SUPFAM" id="SSF55594">
    <property type="entry name" value="HPr-like"/>
    <property type="match status" value="1"/>
</dbReference>
<dbReference type="Gene3D" id="3.30.1340.10">
    <property type="entry name" value="HPr-like"/>
    <property type="match status" value="1"/>
</dbReference>
<accession>A0ABT3DFM7</accession>
<sequence>MIQKQFKMKPNTGIARLSAMLVIVSSRFSSKIELEYQGHKVNLKNSAQSLMELMDLKLYPGCQFLITVHGVDAYEVLHTINVHIREAQAVKNSKKLVLLENVKLSL</sequence>
<evidence type="ECO:0000259" key="1">
    <source>
        <dbReference type="PROSITE" id="PS51350"/>
    </source>
</evidence>
<proteinExistence type="predicted"/>
<dbReference type="InterPro" id="IPR035895">
    <property type="entry name" value="HPr-like_sf"/>
</dbReference>
<organism evidence="2 3">
    <name type="scientific">Metabacillus halosaccharovorans</name>
    <dbReference type="NCBI Taxonomy" id="930124"/>
    <lineage>
        <taxon>Bacteria</taxon>
        <taxon>Bacillati</taxon>
        <taxon>Bacillota</taxon>
        <taxon>Bacilli</taxon>
        <taxon>Bacillales</taxon>
        <taxon>Bacillaceae</taxon>
        <taxon>Metabacillus</taxon>
    </lineage>
</organism>
<reference evidence="2 3" key="1">
    <citation type="submission" date="2022-10" db="EMBL/GenBank/DDBJ databases">
        <title>Draft genome assembly of moderately radiation resistant bacterium Metabacillus halosaccharovorans.</title>
        <authorList>
            <person name="Pal S."/>
            <person name="Gopinathan A."/>
        </authorList>
    </citation>
    <scope>NUCLEOTIDE SEQUENCE [LARGE SCALE GENOMIC DNA]</scope>
    <source>
        <strain evidence="2 3">VITHBRA001</strain>
    </source>
</reference>
<dbReference type="InterPro" id="IPR000032">
    <property type="entry name" value="HPr-like"/>
</dbReference>